<protein>
    <recommendedName>
        <fullName evidence="8">DNA 3'-5' helicase</fullName>
        <ecNumber evidence="8">5.6.2.4</ecNumber>
    </recommendedName>
</protein>
<evidence type="ECO:0000256" key="8">
    <source>
        <dbReference type="ARBA" id="ARBA00034808"/>
    </source>
</evidence>
<evidence type="ECO:0000313" key="14">
    <source>
        <dbReference type="Proteomes" id="UP000198802"/>
    </source>
</evidence>
<evidence type="ECO:0000256" key="7">
    <source>
        <dbReference type="ARBA" id="ARBA00034617"/>
    </source>
</evidence>
<dbReference type="InterPro" id="IPR013986">
    <property type="entry name" value="DExx_box_DNA_helicase_dom_sf"/>
</dbReference>
<name>A0A0S4QWR8_9ACTN</name>
<dbReference type="GO" id="GO:0016887">
    <property type="term" value="F:ATP hydrolysis activity"/>
    <property type="evidence" value="ECO:0007669"/>
    <property type="project" value="RHEA"/>
</dbReference>
<comment type="similarity">
    <text evidence="1">Belongs to the helicase family. UvrD subfamily.</text>
</comment>
<feature type="region of interest" description="Disordered" evidence="11">
    <location>
        <begin position="237"/>
        <end position="308"/>
    </location>
</feature>
<keyword evidence="14" id="KW-1185">Reference proteome</keyword>
<evidence type="ECO:0000256" key="10">
    <source>
        <dbReference type="PROSITE-ProRule" id="PRU00560"/>
    </source>
</evidence>
<evidence type="ECO:0000313" key="13">
    <source>
        <dbReference type="EMBL" id="CUU59965.1"/>
    </source>
</evidence>
<evidence type="ECO:0000256" key="2">
    <source>
        <dbReference type="ARBA" id="ARBA00022741"/>
    </source>
</evidence>
<evidence type="ECO:0000256" key="3">
    <source>
        <dbReference type="ARBA" id="ARBA00022801"/>
    </source>
</evidence>
<dbReference type="Proteomes" id="UP000198802">
    <property type="component" value="Unassembled WGS sequence"/>
</dbReference>
<feature type="compositionally biased region" description="Low complexity" evidence="11">
    <location>
        <begin position="243"/>
        <end position="257"/>
    </location>
</feature>
<keyword evidence="2 10" id="KW-0547">Nucleotide-binding</keyword>
<dbReference type="PANTHER" id="PTHR11070:SF45">
    <property type="entry name" value="DNA 3'-5' HELICASE"/>
    <property type="match status" value="1"/>
</dbReference>
<gene>
    <name evidence="13" type="ORF">Ga0074812_13389</name>
</gene>
<evidence type="ECO:0000259" key="12">
    <source>
        <dbReference type="PROSITE" id="PS51198"/>
    </source>
</evidence>
<organism evidence="13 14">
    <name type="scientific">Parafrankia irregularis</name>
    <dbReference type="NCBI Taxonomy" id="795642"/>
    <lineage>
        <taxon>Bacteria</taxon>
        <taxon>Bacillati</taxon>
        <taxon>Actinomycetota</taxon>
        <taxon>Actinomycetes</taxon>
        <taxon>Frankiales</taxon>
        <taxon>Frankiaceae</taxon>
        <taxon>Parafrankia</taxon>
    </lineage>
</organism>
<dbReference type="Gene3D" id="1.10.10.160">
    <property type="match status" value="1"/>
</dbReference>
<dbReference type="GO" id="GO:0003677">
    <property type="term" value="F:DNA binding"/>
    <property type="evidence" value="ECO:0007669"/>
    <property type="project" value="InterPro"/>
</dbReference>
<feature type="binding site" evidence="10">
    <location>
        <begin position="355"/>
        <end position="362"/>
    </location>
    <ligand>
        <name>ATP</name>
        <dbReference type="ChEBI" id="CHEBI:30616"/>
    </ligand>
</feature>
<dbReference type="InterPro" id="IPR014017">
    <property type="entry name" value="DNA_helicase_UvrD-like_C"/>
</dbReference>
<dbReference type="Gene3D" id="3.40.50.300">
    <property type="entry name" value="P-loop containing nucleotide triphosphate hydrolases"/>
    <property type="match status" value="2"/>
</dbReference>
<dbReference type="PROSITE" id="PS51198">
    <property type="entry name" value="UVRD_HELICASE_ATP_BIND"/>
    <property type="match status" value="1"/>
</dbReference>
<feature type="region of interest" description="Disordered" evidence="11">
    <location>
        <begin position="777"/>
        <end position="796"/>
    </location>
</feature>
<feature type="compositionally biased region" description="Polar residues" evidence="11">
    <location>
        <begin position="274"/>
        <end position="287"/>
    </location>
</feature>
<accession>A0A0S4QWR8</accession>
<comment type="catalytic activity">
    <reaction evidence="9">
        <text>ATP + H2O = ADP + phosphate + H(+)</text>
        <dbReference type="Rhea" id="RHEA:13065"/>
        <dbReference type="ChEBI" id="CHEBI:15377"/>
        <dbReference type="ChEBI" id="CHEBI:15378"/>
        <dbReference type="ChEBI" id="CHEBI:30616"/>
        <dbReference type="ChEBI" id="CHEBI:43474"/>
        <dbReference type="ChEBI" id="CHEBI:456216"/>
        <dbReference type="EC" id="5.6.2.4"/>
    </reaction>
</comment>
<dbReference type="Pfam" id="PF08378">
    <property type="entry name" value="NERD"/>
    <property type="match status" value="1"/>
</dbReference>
<keyword evidence="6" id="KW-0413">Isomerase</keyword>
<evidence type="ECO:0000256" key="4">
    <source>
        <dbReference type="ARBA" id="ARBA00022806"/>
    </source>
</evidence>
<evidence type="ECO:0000256" key="5">
    <source>
        <dbReference type="ARBA" id="ARBA00022840"/>
    </source>
</evidence>
<dbReference type="SUPFAM" id="SSF52540">
    <property type="entry name" value="P-loop containing nucleoside triphosphate hydrolases"/>
    <property type="match status" value="1"/>
</dbReference>
<keyword evidence="4 10" id="KW-0347">Helicase</keyword>
<evidence type="ECO:0000256" key="9">
    <source>
        <dbReference type="ARBA" id="ARBA00048988"/>
    </source>
</evidence>
<dbReference type="EMBL" id="FAOZ01000033">
    <property type="protein sequence ID" value="CUU59965.1"/>
    <property type="molecule type" value="Genomic_DNA"/>
</dbReference>
<sequence length="796" mass="87243">MPADGSPTMLPGTAVPTLGTGSPQPPAAVTPTTSGPVAGPRRLPEPSALGQAVLLGMEIAGVERQIQHLSDTQRQLSRHRRRWEAGGRAEQNVARALLVMEDAGWHVLPDRRWPGTRRANIDVILAGSGGVFVVDVKNWREAAIERGRLWRGDADADDDIRKLADQAAAVAEVLADAGLPPTEVVALLVLAGRRNIREPIDEVTVLGEYDLARELARRGARLTPDMVERLLEQLEHGCPPMPRAADPVVPRAPAAARPPTPRRDQTDPPIAGGRTSTPKLSARTAPSDTDRPDPGSSPGQSWAPGQGSLLSRDELWRELLDAADREPIETWMTWLHPTQARLAGRRLSGPARVRGPAGTGKTVVALHRAKHLATRGDRVLFTSLVRTLGPVYRALLTRMAPDHVERIEFTNVHAVAARCLRDHGLSGRHQQDAADTCFWRAWAQVGRNSVLPDLGLGHQYWRDEIATVIKGRGLTSYSQYASLARVGRSTPLQPTHRRAVWDLYERYERLRTERKVLDRDDVLLLARDLVRASSETPYDAVIVDEVQDLTCVGLQLLHAFVGDKPDGLLVVGDGQQSIYPGGFTLAEAGVPVVGRSTVLTRNYRNRAEILRYAQTVIVDDSFDDLDGTPEHGRREVDIDRPGGEIAEVTVPDAAAQDAALCAHLTQLHDNRDARYGDMAVLVSTNEAESRWLRVLAGCDIPAVSLKQYDGTSRGFVKIGTYHRAKALDFAHVCIPDRNLFPGPRRASESADAFHERTRLERRQLYVAITRARDSVWAGIRQGPDPGHPRPAQTGPV</sequence>
<dbReference type="InterPro" id="IPR027417">
    <property type="entry name" value="P-loop_NTPase"/>
</dbReference>
<dbReference type="GO" id="GO:0043138">
    <property type="term" value="F:3'-5' DNA helicase activity"/>
    <property type="evidence" value="ECO:0007669"/>
    <property type="project" value="UniProtKB-EC"/>
</dbReference>
<evidence type="ECO:0000256" key="6">
    <source>
        <dbReference type="ARBA" id="ARBA00023235"/>
    </source>
</evidence>
<dbReference type="EC" id="5.6.2.4" evidence="8"/>
<reference evidence="14" key="1">
    <citation type="submission" date="2015-11" db="EMBL/GenBank/DDBJ databases">
        <authorList>
            <person name="Varghese N."/>
        </authorList>
    </citation>
    <scope>NUCLEOTIDE SEQUENCE [LARGE SCALE GENOMIC DNA]</scope>
    <source>
        <strain evidence="14">DSM 45899</strain>
    </source>
</reference>
<feature type="region of interest" description="Disordered" evidence="11">
    <location>
        <begin position="1"/>
        <end position="45"/>
    </location>
</feature>
<keyword evidence="5 10" id="KW-0067">ATP-binding</keyword>
<dbReference type="InterPro" id="IPR000212">
    <property type="entry name" value="DNA_helicase_UvrD/REP"/>
</dbReference>
<dbReference type="InterPro" id="IPR011528">
    <property type="entry name" value="NERD"/>
</dbReference>
<evidence type="ECO:0000256" key="11">
    <source>
        <dbReference type="SAM" id="MobiDB-lite"/>
    </source>
</evidence>
<dbReference type="GO" id="GO:0005524">
    <property type="term" value="F:ATP binding"/>
    <property type="evidence" value="ECO:0007669"/>
    <property type="project" value="UniProtKB-UniRule"/>
</dbReference>
<dbReference type="GO" id="GO:0005829">
    <property type="term" value="C:cytosol"/>
    <property type="evidence" value="ECO:0007669"/>
    <property type="project" value="TreeGrafter"/>
</dbReference>
<dbReference type="PANTHER" id="PTHR11070">
    <property type="entry name" value="UVRD / RECB / PCRA DNA HELICASE FAMILY MEMBER"/>
    <property type="match status" value="1"/>
</dbReference>
<dbReference type="GO" id="GO:0000725">
    <property type="term" value="P:recombinational repair"/>
    <property type="evidence" value="ECO:0007669"/>
    <property type="project" value="TreeGrafter"/>
</dbReference>
<dbReference type="Pfam" id="PF13361">
    <property type="entry name" value="UvrD_C"/>
    <property type="match status" value="1"/>
</dbReference>
<dbReference type="InterPro" id="IPR014016">
    <property type="entry name" value="UvrD-like_ATP-bd"/>
</dbReference>
<proteinExistence type="inferred from homology"/>
<dbReference type="AlphaFoldDB" id="A0A0S4QWR8"/>
<keyword evidence="3 10" id="KW-0378">Hydrolase</keyword>
<comment type="catalytic activity">
    <reaction evidence="7">
        <text>Couples ATP hydrolysis with the unwinding of duplex DNA by translocating in the 3'-5' direction.</text>
        <dbReference type="EC" id="5.6.2.4"/>
    </reaction>
</comment>
<evidence type="ECO:0000256" key="1">
    <source>
        <dbReference type="ARBA" id="ARBA00009922"/>
    </source>
</evidence>
<feature type="domain" description="UvrD-like helicase ATP-binding" evidence="12">
    <location>
        <begin position="334"/>
        <end position="625"/>
    </location>
</feature>
<dbReference type="Pfam" id="PF00580">
    <property type="entry name" value="UvrD-helicase"/>
    <property type="match status" value="1"/>
</dbReference>